<keyword evidence="1" id="KW-0472">Membrane</keyword>
<name>A0A919GIF1_9ACTN</name>
<reference evidence="2" key="1">
    <citation type="journal article" date="2014" name="Int. J. Syst. Evol. Microbiol.">
        <title>Complete genome sequence of Corynebacterium casei LMG S-19264T (=DSM 44701T), isolated from a smear-ripened cheese.</title>
        <authorList>
            <consortium name="US DOE Joint Genome Institute (JGI-PGF)"/>
            <person name="Walter F."/>
            <person name="Albersmeier A."/>
            <person name="Kalinowski J."/>
            <person name="Ruckert C."/>
        </authorList>
    </citation>
    <scope>NUCLEOTIDE SEQUENCE</scope>
    <source>
        <strain evidence="2">JCM 5069</strain>
    </source>
</reference>
<proteinExistence type="predicted"/>
<dbReference type="Proteomes" id="UP000603708">
    <property type="component" value="Unassembled WGS sequence"/>
</dbReference>
<reference evidence="2" key="2">
    <citation type="submission" date="2020-09" db="EMBL/GenBank/DDBJ databases">
        <authorList>
            <person name="Sun Q."/>
            <person name="Ohkuma M."/>
        </authorList>
    </citation>
    <scope>NUCLEOTIDE SEQUENCE</scope>
    <source>
        <strain evidence="2">JCM 5069</strain>
    </source>
</reference>
<sequence>MRDRRVRWQPYGGRSGALGNGVPAADTVDVTTTCWFCHRPLADGETCRITLVRDAVPPPHHERAVEIPGCPDCASLYDAQLHGWSMTSCGCWAVTTGFTALLLCLVGALANLPAVALPGALLVPAAFAVWPVENALRRRREQYRPQGRLTHRATEHPEVSGLLDRGWRVKEPPPEASA</sequence>
<evidence type="ECO:0000256" key="1">
    <source>
        <dbReference type="SAM" id="Phobius"/>
    </source>
</evidence>
<protein>
    <submittedName>
        <fullName evidence="2">Uncharacterized protein</fullName>
    </submittedName>
</protein>
<gene>
    <name evidence="2" type="ORF">GCM10018793_53210</name>
</gene>
<dbReference type="AlphaFoldDB" id="A0A919GIF1"/>
<evidence type="ECO:0000313" key="2">
    <source>
        <dbReference type="EMBL" id="GHH85385.1"/>
    </source>
</evidence>
<keyword evidence="3" id="KW-1185">Reference proteome</keyword>
<evidence type="ECO:0000313" key="3">
    <source>
        <dbReference type="Proteomes" id="UP000603708"/>
    </source>
</evidence>
<feature type="transmembrane region" description="Helical" evidence="1">
    <location>
        <begin position="116"/>
        <end position="136"/>
    </location>
</feature>
<dbReference type="EMBL" id="BNCD01000018">
    <property type="protein sequence ID" value="GHH85385.1"/>
    <property type="molecule type" value="Genomic_DNA"/>
</dbReference>
<accession>A0A919GIF1</accession>
<comment type="caution">
    <text evidence="2">The sequence shown here is derived from an EMBL/GenBank/DDBJ whole genome shotgun (WGS) entry which is preliminary data.</text>
</comment>
<organism evidence="2 3">
    <name type="scientific">Streptomyces sulfonofaciens</name>
    <dbReference type="NCBI Taxonomy" id="68272"/>
    <lineage>
        <taxon>Bacteria</taxon>
        <taxon>Bacillati</taxon>
        <taxon>Actinomycetota</taxon>
        <taxon>Actinomycetes</taxon>
        <taxon>Kitasatosporales</taxon>
        <taxon>Streptomycetaceae</taxon>
        <taxon>Streptomyces</taxon>
    </lineage>
</organism>
<keyword evidence="1" id="KW-0812">Transmembrane</keyword>
<feature type="transmembrane region" description="Helical" evidence="1">
    <location>
        <begin position="89"/>
        <end position="110"/>
    </location>
</feature>
<keyword evidence="1" id="KW-1133">Transmembrane helix</keyword>